<sequence>MGDGRRVKVVRTALITGANRGIGLHTARALARQGLRVIVAARARADLDAAVAQLASERLVVMPLLLDVARIESIRAAATVLAQQDVAVDVLVNNAGVYFEGSVLSASDADFVQALEVNTLGSLRCARAFLPGMIERGYGRIVNLSSGYGCFANGLDGPAAYSLSKAALNAATVILARACRGDVKIAAVDPGWVRTRMGGPQAPRTVEEAAADVAWAATLDASAPNGVLWRRRERAAW</sequence>
<name>A0ABV2A8E1_9GAMM</name>
<dbReference type="InterPro" id="IPR002347">
    <property type="entry name" value="SDR_fam"/>
</dbReference>
<organism evidence="4 5">
    <name type="scientific">Sinimarinibacterium thermocellulolyticum</name>
    <dbReference type="NCBI Taxonomy" id="3170016"/>
    <lineage>
        <taxon>Bacteria</taxon>
        <taxon>Pseudomonadati</taxon>
        <taxon>Pseudomonadota</taxon>
        <taxon>Gammaproteobacteria</taxon>
        <taxon>Nevskiales</taxon>
        <taxon>Nevskiaceae</taxon>
        <taxon>Sinimarinibacterium</taxon>
    </lineage>
</organism>
<gene>
    <name evidence="4" type="ORF">ABSH63_05835</name>
</gene>
<accession>A0ABV2A8E1</accession>
<dbReference type="PRINTS" id="PR00081">
    <property type="entry name" value="GDHRDH"/>
</dbReference>
<dbReference type="RefSeq" id="WP_352888269.1">
    <property type="nucleotide sequence ID" value="NZ_JBEPIJ010000005.1"/>
</dbReference>
<keyword evidence="5" id="KW-1185">Reference proteome</keyword>
<dbReference type="PANTHER" id="PTHR44196:SF1">
    <property type="entry name" value="DEHYDROGENASE_REDUCTASE SDR FAMILY MEMBER 7B"/>
    <property type="match status" value="1"/>
</dbReference>
<comment type="caution">
    <text evidence="4">The sequence shown here is derived from an EMBL/GenBank/DDBJ whole genome shotgun (WGS) entry which is preliminary data.</text>
</comment>
<protein>
    <submittedName>
        <fullName evidence="4">SDR family NAD(P)-dependent oxidoreductase</fullName>
    </submittedName>
</protein>
<dbReference type="EMBL" id="JBEPIJ010000005">
    <property type="protein sequence ID" value="MES0873523.1"/>
    <property type="molecule type" value="Genomic_DNA"/>
</dbReference>
<evidence type="ECO:0000256" key="1">
    <source>
        <dbReference type="ARBA" id="ARBA00006484"/>
    </source>
</evidence>
<comment type="similarity">
    <text evidence="1 3">Belongs to the short-chain dehydrogenases/reductases (SDR) family.</text>
</comment>
<evidence type="ECO:0000313" key="5">
    <source>
        <dbReference type="Proteomes" id="UP001465331"/>
    </source>
</evidence>
<dbReference type="Pfam" id="PF00106">
    <property type="entry name" value="adh_short"/>
    <property type="match status" value="1"/>
</dbReference>
<dbReference type="Gene3D" id="3.40.50.720">
    <property type="entry name" value="NAD(P)-binding Rossmann-like Domain"/>
    <property type="match status" value="1"/>
</dbReference>
<evidence type="ECO:0000256" key="2">
    <source>
        <dbReference type="ARBA" id="ARBA00023002"/>
    </source>
</evidence>
<evidence type="ECO:0000313" key="4">
    <source>
        <dbReference type="EMBL" id="MES0873523.1"/>
    </source>
</evidence>
<evidence type="ECO:0000256" key="3">
    <source>
        <dbReference type="RuleBase" id="RU000363"/>
    </source>
</evidence>
<dbReference type="Proteomes" id="UP001465331">
    <property type="component" value="Unassembled WGS sequence"/>
</dbReference>
<reference evidence="4 5" key="1">
    <citation type="submission" date="2024-06" db="EMBL/GenBank/DDBJ databases">
        <authorList>
            <person name="Li Z."/>
            <person name="Jiang Y."/>
        </authorList>
    </citation>
    <scope>NUCLEOTIDE SEQUENCE [LARGE SCALE GENOMIC DNA]</scope>
    <source>
        <strain evidence="4 5">HSW-8</strain>
    </source>
</reference>
<dbReference type="PRINTS" id="PR00080">
    <property type="entry name" value="SDRFAMILY"/>
</dbReference>
<dbReference type="InterPro" id="IPR036291">
    <property type="entry name" value="NAD(P)-bd_dom_sf"/>
</dbReference>
<proteinExistence type="inferred from homology"/>
<dbReference type="PANTHER" id="PTHR44196">
    <property type="entry name" value="DEHYDROGENASE/REDUCTASE SDR FAMILY MEMBER 7B"/>
    <property type="match status" value="1"/>
</dbReference>
<keyword evidence="2" id="KW-0560">Oxidoreductase</keyword>
<dbReference type="SUPFAM" id="SSF51735">
    <property type="entry name" value="NAD(P)-binding Rossmann-fold domains"/>
    <property type="match status" value="1"/>
</dbReference>